<protein>
    <submittedName>
        <fullName evidence="8">PspC domain-containing protein</fullName>
    </submittedName>
</protein>
<reference evidence="8 9" key="1">
    <citation type="submission" date="2018-09" db="EMBL/GenBank/DDBJ databases">
        <title>Genome sequencing of strain 1JSPR-7.</title>
        <authorList>
            <person name="Heo J."/>
            <person name="Kim S.-J."/>
            <person name="Kwon S.-W."/>
        </authorList>
    </citation>
    <scope>NUCLEOTIDE SEQUENCE [LARGE SCALE GENOMIC DNA]</scope>
    <source>
        <strain evidence="8 9">1JSPR-7</strain>
    </source>
</reference>
<dbReference type="GO" id="GO:0005886">
    <property type="term" value="C:plasma membrane"/>
    <property type="evidence" value="ECO:0007669"/>
    <property type="project" value="UniProtKB-SubCell"/>
</dbReference>
<dbReference type="InterPro" id="IPR007168">
    <property type="entry name" value="Phageshock_PspC_N"/>
</dbReference>
<name>A0A387BHU8_9LACT</name>
<gene>
    <name evidence="8" type="ORF">D7I46_07545</name>
</gene>
<keyword evidence="5 6" id="KW-0472">Membrane</keyword>
<evidence type="ECO:0000313" key="8">
    <source>
        <dbReference type="EMBL" id="AYG00959.1"/>
    </source>
</evidence>
<organism evidence="8 9">
    <name type="scientific">Lactococcus allomyrinae</name>
    <dbReference type="NCBI Taxonomy" id="2419773"/>
    <lineage>
        <taxon>Bacteria</taxon>
        <taxon>Bacillati</taxon>
        <taxon>Bacillota</taxon>
        <taxon>Bacilli</taxon>
        <taxon>Lactobacillales</taxon>
        <taxon>Streptococcaceae</taxon>
        <taxon>Lactococcus</taxon>
    </lineage>
</organism>
<evidence type="ECO:0000256" key="6">
    <source>
        <dbReference type="SAM" id="Phobius"/>
    </source>
</evidence>
<dbReference type="PANTHER" id="PTHR33885:SF3">
    <property type="entry name" value="PHAGE SHOCK PROTEIN C"/>
    <property type="match status" value="1"/>
</dbReference>
<keyword evidence="2" id="KW-1003">Cell membrane</keyword>
<feature type="transmembrane region" description="Helical" evidence="6">
    <location>
        <begin position="35"/>
        <end position="58"/>
    </location>
</feature>
<dbReference type="Proteomes" id="UP000269374">
    <property type="component" value="Chromosome"/>
</dbReference>
<dbReference type="PANTHER" id="PTHR33885">
    <property type="entry name" value="PHAGE SHOCK PROTEIN C"/>
    <property type="match status" value="1"/>
</dbReference>
<evidence type="ECO:0000256" key="2">
    <source>
        <dbReference type="ARBA" id="ARBA00022475"/>
    </source>
</evidence>
<comment type="subcellular location">
    <subcellularLocation>
        <location evidence="1">Cell membrane</location>
        <topology evidence="1">Single-pass membrane protein</topology>
    </subcellularLocation>
</comment>
<accession>A0A387BHU8</accession>
<dbReference type="AlphaFoldDB" id="A0A387BHU8"/>
<dbReference type="KEGG" id="lact:D7I46_07545"/>
<proteinExistence type="predicted"/>
<dbReference type="RefSeq" id="WP_120772342.1">
    <property type="nucleotide sequence ID" value="NZ_CP032627.1"/>
</dbReference>
<evidence type="ECO:0000313" key="9">
    <source>
        <dbReference type="Proteomes" id="UP000269374"/>
    </source>
</evidence>
<dbReference type="InterPro" id="IPR052027">
    <property type="entry name" value="PspC"/>
</dbReference>
<feature type="domain" description="Phage shock protein PspC N-terminal" evidence="7">
    <location>
        <begin position="4"/>
        <end position="64"/>
    </location>
</feature>
<sequence>MSKRKLTRSSDNRVIAGTIGGLGEYFGLNRTLINIIRIVVVLGAFGSWGILFIIYLIASLLMTQAKS</sequence>
<dbReference type="EMBL" id="CP032627">
    <property type="protein sequence ID" value="AYG00959.1"/>
    <property type="molecule type" value="Genomic_DNA"/>
</dbReference>
<evidence type="ECO:0000256" key="5">
    <source>
        <dbReference type="ARBA" id="ARBA00023136"/>
    </source>
</evidence>
<evidence type="ECO:0000256" key="1">
    <source>
        <dbReference type="ARBA" id="ARBA00004162"/>
    </source>
</evidence>
<evidence type="ECO:0000256" key="4">
    <source>
        <dbReference type="ARBA" id="ARBA00022989"/>
    </source>
</evidence>
<evidence type="ECO:0000259" key="7">
    <source>
        <dbReference type="Pfam" id="PF04024"/>
    </source>
</evidence>
<keyword evidence="4 6" id="KW-1133">Transmembrane helix</keyword>
<keyword evidence="3 6" id="KW-0812">Transmembrane</keyword>
<dbReference type="OrthoDB" id="9815286at2"/>
<keyword evidence="9" id="KW-1185">Reference proteome</keyword>
<dbReference type="Pfam" id="PF04024">
    <property type="entry name" value="PspC"/>
    <property type="match status" value="1"/>
</dbReference>
<evidence type="ECO:0000256" key="3">
    <source>
        <dbReference type="ARBA" id="ARBA00022692"/>
    </source>
</evidence>